<organism evidence="4 5">
    <name type="scientific">Candidatus Aeolococcus gillhamiae</name>
    <dbReference type="NCBI Taxonomy" id="3127015"/>
    <lineage>
        <taxon>Bacteria</taxon>
        <taxon>Bacillati</taxon>
        <taxon>Candidatus Dormiibacterota</taxon>
        <taxon>Candidatus Dormibacteria</taxon>
        <taxon>Candidatus Aeolococcales</taxon>
        <taxon>Candidatus Aeolococcaceae</taxon>
        <taxon>Candidatus Aeolococcus</taxon>
    </lineage>
</organism>
<reference evidence="3 6" key="3">
    <citation type="submission" date="2020-10" db="EMBL/GenBank/DDBJ databases">
        <title>Ca. Dormibacterota MAGs.</title>
        <authorList>
            <person name="Montgomery K."/>
        </authorList>
    </citation>
    <scope>NUCLEOTIDE SEQUENCE [LARGE SCALE GENOMIC DNA]</scope>
    <source>
        <strain evidence="3">SC8812_S17_18</strain>
    </source>
</reference>
<feature type="domain" description="Glycosyl transferase family 1" evidence="1">
    <location>
        <begin position="195"/>
        <end position="337"/>
    </location>
</feature>
<feature type="domain" description="Glycosyltransferase subfamily 4-like N-terminal" evidence="2">
    <location>
        <begin position="42"/>
        <end position="155"/>
    </location>
</feature>
<dbReference type="EMBL" id="JAEKNS010000149">
    <property type="protein sequence ID" value="MBJ7596172.1"/>
    <property type="molecule type" value="Genomic_DNA"/>
</dbReference>
<dbReference type="EMBL" id="QHBU01000189">
    <property type="protein sequence ID" value="PZR79794.1"/>
    <property type="molecule type" value="Genomic_DNA"/>
</dbReference>
<reference evidence="4" key="2">
    <citation type="submission" date="2018-05" db="EMBL/GenBank/DDBJ databases">
        <authorList>
            <person name="Ferrari B."/>
        </authorList>
    </citation>
    <scope>NUCLEOTIDE SEQUENCE</scope>
    <source>
        <strain evidence="4">RRmetagenome_bin12</strain>
    </source>
</reference>
<dbReference type="RefSeq" id="WP_337313967.1">
    <property type="nucleotide sequence ID" value="NZ_JAEKNS010000149.1"/>
</dbReference>
<dbReference type="PANTHER" id="PTHR45947:SF13">
    <property type="entry name" value="TRANSFERASE"/>
    <property type="match status" value="1"/>
</dbReference>
<dbReference type="AlphaFoldDB" id="A0A2W6A8J3"/>
<dbReference type="SUPFAM" id="SSF53756">
    <property type="entry name" value="UDP-Glycosyltransferase/glycogen phosphorylase"/>
    <property type="match status" value="1"/>
</dbReference>
<sequence length="383" mass="40569">MASLATVRPVDGGPPSAPLSMSMRRHVALVAPPWYPVPPHGYGGIESVVALLAEELRARGHRVTLLAAEGSDRQATVQAPLAWRTDLGQHNERLRELTYAARVLETLSRRGPFDVIHDHVGFATLLGCVHLGVAPVLHTVHGGIHEPDASFYAALGDELGLAAISSSQRQSAPGLAWIGTVPNAVALHHLGVGSREEKEPYLLCLARICPDKGQHLAIEVARRTGLRLVLAGKVETTTSGLEYFEQRIAPALDGDRVVHIANVAGVAKAGLLARAIALLAPIQWDEPFGLSVVEAMASGTAAISMARGAACELIDEGQTGFLVADVDEMVAAVQCAVDIEPEYCAALTRARFSPSAMADGYLNLYDSLAVTSGRRTADGFAER</sequence>
<dbReference type="Proteomes" id="UP000248724">
    <property type="component" value="Unassembled WGS sequence"/>
</dbReference>
<dbReference type="GO" id="GO:0016757">
    <property type="term" value="F:glycosyltransferase activity"/>
    <property type="evidence" value="ECO:0007669"/>
    <property type="project" value="InterPro"/>
</dbReference>
<name>A0A2W6A8J3_9BACT</name>
<dbReference type="PANTHER" id="PTHR45947">
    <property type="entry name" value="SULFOQUINOVOSYL TRANSFERASE SQD2"/>
    <property type="match status" value="1"/>
</dbReference>
<evidence type="ECO:0000259" key="1">
    <source>
        <dbReference type="Pfam" id="PF00534"/>
    </source>
</evidence>
<accession>A0A2W6A8J3</accession>
<dbReference type="CDD" id="cd03802">
    <property type="entry name" value="GT4_AviGT4-like"/>
    <property type="match status" value="1"/>
</dbReference>
<dbReference type="Pfam" id="PF13439">
    <property type="entry name" value="Glyco_transf_4"/>
    <property type="match status" value="1"/>
</dbReference>
<dbReference type="Gene3D" id="3.40.50.2000">
    <property type="entry name" value="Glycogen Phosphorylase B"/>
    <property type="match status" value="2"/>
</dbReference>
<protein>
    <submittedName>
        <fullName evidence="3 4">Glycosyltransferase</fullName>
    </submittedName>
</protein>
<accession>A0A934JWD8</accession>
<evidence type="ECO:0000313" key="5">
    <source>
        <dbReference type="Proteomes" id="UP000248724"/>
    </source>
</evidence>
<dbReference type="Proteomes" id="UP000606991">
    <property type="component" value="Unassembled WGS sequence"/>
</dbReference>
<evidence type="ECO:0000313" key="4">
    <source>
        <dbReference type="EMBL" id="PZR79794.1"/>
    </source>
</evidence>
<dbReference type="InterPro" id="IPR028098">
    <property type="entry name" value="Glyco_trans_4-like_N"/>
</dbReference>
<gene>
    <name evidence="4" type="ORF">DLM65_09685</name>
    <name evidence="3" type="ORF">JF886_15180</name>
</gene>
<evidence type="ECO:0000313" key="6">
    <source>
        <dbReference type="Proteomes" id="UP000606991"/>
    </source>
</evidence>
<evidence type="ECO:0000259" key="2">
    <source>
        <dbReference type="Pfam" id="PF13439"/>
    </source>
</evidence>
<evidence type="ECO:0000313" key="3">
    <source>
        <dbReference type="EMBL" id="MBJ7596172.1"/>
    </source>
</evidence>
<comment type="caution">
    <text evidence="4">The sequence shown here is derived from an EMBL/GenBank/DDBJ whole genome shotgun (WGS) entry which is preliminary data.</text>
</comment>
<proteinExistence type="predicted"/>
<dbReference type="Pfam" id="PF00534">
    <property type="entry name" value="Glycos_transf_1"/>
    <property type="match status" value="1"/>
</dbReference>
<dbReference type="InterPro" id="IPR001296">
    <property type="entry name" value="Glyco_trans_1"/>
</dbReference>
<dbReference type="InterPro" id="IPR050194">
    <property type="entry name" value="Glycosyltransferase_grp1"/>
</dbReference>
<reference evidence="4 5" key="1">
    <citation type="journal article" date="2017" name="Nature">
        <title>Atmospheric trace gases support primary production in Antarctic desert surface soil.</title>
        <authorList>
            <person name="Ji M."/>
            <person name="Greening C."/>
            <person name="Vanwonterghem I."/>
            <person name="Carere C.R."/>
            <person name="Bay S.K."/>
            <person name="Steen J.A."/>
            <person name="Montgomery K."/>
            <person name="Lines T."/>
            <person name="Beardall J."/>
            <person name="van Dorst J."/>
            <person name="Snape I."/>
            <person name="Stott M.B."/>
            <person name="Hugenholtz P."/>
            <person name="Ferrari B.C."/>
        </authorList>
    </citation>
    <scope>NUCLEOTIDE SEQUENCE [LARGE SCALE GENOMIC DNA]</scope>
    <source>
        <strain evidence="4">RRmetagenome_bin12</strain>
    </source>
</reference>